<dbReference type="PANTHER" id="PTHR28259">
    <property type="entry name" value="FLUORIDE EXPORT PROTEIN 1-RELATED"/>
    <property type="match status" value="1"/>
</dbReference>
<evidence type="ECO:0000256" key="8">
    <source>
        <dbReference type="ARBA" id="ARBA00035585"/>
    </source>
</evidence>
<keyword evidence="3 10" id="KW-0812">Transmembrane</keyword>
<keyword evidence="2 10" id="KW-1003">Cell membrane</keyword>
<protein>
    <recommendedName>
        <fullName evidence="10">Fluoride-specific ion channel FluC</fullName>
    </recommendedName>
</protein>
<evidence type="ECO:0000256" key="10">
    <source>
        <dbReference type="HAMAP-Rule" id="MF_00454"/>
    </source>
</evidence>
<accession>A0ABT1H4Z3</accession>
<comment type="catalytic activity">
    <reaction evidence="8">
        <text>fluoride(in) = fluoride(out)</text>
        <dbReference type="Rhea" id="RHEA:76159"/>
        <dbReference type="ChEBI" id="CHEBI:17051"/>
    </reaction>
    <physiologicalReaction direction="left-to-right" evidence="8">
        <dbReference type="Rhea" id="RHEA:76160"/>
    </physiologicalReaction>
</comment>
<comment type="caution">
    <text evidence="12">The sequence shown here is derived from an EMBL/GenBank/DDBJ whole genome shotgun (WGS) entry which is preliminary data.</text>
</comment>
<name>A0ABT1H4Z3_9NOCA</name>
<evidence type="ECO:0000256" key="2">
    <source>
        <dbReference type="ARBA" id="ARBA00022475"/>
    </source>
</evidence>
<dbReference type="HAMAP" id="MF_00454">
    <property type="entry name" value="FluC"/>
    <property type="match status" value="1"/>
</dbReference>
<evidence type="ECO:0000256" key="9">
    <source>
        <dbReference type="ARBA" id="ARBA00049940"/>
    </source>
</evidence>
<comment type="subcellular location">
    <subcellularLocation>
        <location evidence="1 10">Cell membrane</location>
        <topology evidence="1 10">Multi-pass membrane protein</topology>
    </subcellularLocation>
</comment>
<keyword evidence="5 10" id="KW-0472">Membrane</keyword>
<keyword evidence="10" id="KW-0479">Metal-binding</keyword>
<evidence type="ECO:0000256" key="4">
    <source>
        <dbReference type="ARBA" id="ARBA00022989"/>
    </source>
</evidence>
<proteinExistence type="inferred from homology"/>
<evidence type="ECO:0000256" key="1">
    <source>
        <dbReference type="ARBA" id="ARBA00004651"/>
    </source>
</evidence>
<evidence type="ECO:0000256" key="3">
    <source>
        <dbReference type="ARBA" id="ARBA00022692"/>
    </source>
</evidence>
<feature type="binding site" evidence="10">
    <location>
        <position position="109"/>
    </location>
    <ligand>
        <name>Na(+)</name>
        <dbReference type="ChEBI" id="CHEBI:29101"/>
        <note>structural</note>
    </ligand>
</feature>
<keyword evidence="10" id="KW-0813">Transport</keyword>
<dbReference type="Pfam" id="PF02537">
    <property type="entry name" value="CRCB"/>
    <property type="match status" value="1"/>
</dbReference>
<comment type="function">
    <text evidence="9 10">Fluoride-specific ion channel. Important for reducing fluoride concentration in the cell, thus reducing its toxicity.</text>
</comment>
<dbReference type="InterPro" id="IPR003691">
    <property type="entry name" value="FluC"/>
</dbReference>
<evidence type="ECO:0000256" key="7">
    <source>
        <dbReference type="ARBA" id="ARBA00035120"/>
    </source>
</evidence>
<feature type="region of interest" description="Disordered" evidence="11">
    <location>
        <begin position="1"/>
        <end position="23"/>
    </location>
</feature>
<sequence>MVRDDPGRFDSLPIDPDSEAPPGRRFHLTGEALLLVLVGGAVGTASRYGVELLLPHRGVGWPTGTFVINLVGAALLGALLESLTRLGPDSGWRRRARVLVGTGGCGAFTTYSTLALETSLLARDGATATAAGYAIGSVIGGIVAAWLGIVLAASVARRSEAGS</sequence>
<evidence type="ECO:0000313" key="13">
    <source>
        <dbReference type="Proteomes" id="UP001205740"/>
    </source>
</evidence>
<keyword evidence="10" id="KW-0915">Sodium</keyword>
<dbReference type="PANTHER" id="PTHR28259:SF1">
    <property type="entry name" value="FLUORIDE EXPORT PROTEIN 1-RELATED"/>
    <property type="match status" value="1"/>
</dbReference>
<keyword evidence="6 10" id="KW-0407">Ion channel</keyword>
<dbReference type="RefSeq" id="WP_253655810.1">
    <property type="nucleotide sequence ID" value="NZ_BAAAOE010000005.1"/>
</dbReference>
<evidence type="ECO:0000256" key="6">
    <source>
        <dbReference type="ARBA" id="ARBA00023303"/>
    </source>
</evidence>
<evidence type="ECO:0000256" key="5">
    <source>
        <dbReference type="ARBA" id="ARBA00023136"/>
    </source>
</evidence>
<feature type="binding site" evidence="10">
    <location>
        <position position="106"/>
    </location>
    <ligand>
        <name>Na(+)</name>
        <dbReference type="ChEBI" id="CHEBI:29101"/>
        <note>structural</note>
    </ligand>
</feature>
<feature type="transmembrane region" description="Helical" evidence="10">
    <location>
        <begin position="32"/>
        <end position="50"/>
    </location>
</feature>
<feature type="transmembrane region" description="Helical" evidence="10">
    <location>
        <begin position="62"/>
        <end position="84"/>
    </location>
</feature>
<comment type="similarity">
    <text evidence="7 10">Belongs to the fluoride channel Fluc/FEX (TC 1.A.43) family.</text>
</comment>
<feature type="transmembrane region" description="Helical" evidence="10">
    <location>
        <begin position="96"/>
        <end position="114"/>
    </location>
</feature>
<keyword evidence="4 10" id="KW-1133">Transmembrane helix</keyword>
<keyword evidence="13" id="KW-1185">Reference proteome</keyword>
<evidence type="ECO:0000313" key="12">
    <source>
        <dbReference type="EMBL" id="MCP2162251.1"/>
    </source>
</evidence>
<organism evidence="12 13">
    <name type="scientific">Williamsia serinedens</name>
    <dbReference type="NCBI Taxonomy" id="391736"/>
    <lineage>
        <taxon>Bacteria</taxon>
        <taxon>Bacillati</taxon>
        <taxon>Actinomycetota</taxon>
        <taxon>Actinomycetes</taxon>
        <taxon>Mycobacteriales</taxon>
        <taxon>Nocardiaceae</taxon>
        <taxon>Williamsia</taxon>
    </lineage>
</organism>
<dbReference type="EMBL" id="JAMTCG010000006">
    <property type="protein sequence ID" value="MCP2162251.1"/>
    <property type="molecule type" value="Genomic_DNA"/>
</dbReference>
<gene>
    <name evidence="10" type="primary">fluC</name>
    <name evidence="10" type="synonym">crcB</name>
    <name evidence="12" type="ORF">LX12_003455</name>
</gene>
<keyword evidence="10" id="KW-0406">Ion transport</keyword>
<reference evidence="12 13" key="1">
    <citation type="submission" date="2022-06" db="EMBL/GenBank/DDBJ databases">
        <title>Genomic Encyclopedia of Archaeal and Bacterial Type Strains, Phase II (KMG-II): from individual species to whole genera.</title>
        <authorList>
            <person name="Goeker M."/>
        </authorList>
    </citation>
    <scope>NUCLEOTIDE SEQUENCE [LARGE SCALE GENOMIC DNA]</scope>
    <source>
        <strain evidence="12 13">DSM 45037</strain>
    </source>
</reference>
<evidence type="ECO:0000256" key="11">
    <source>
        <dbReference type="SAM" id="MobiDB-lite"/>
    </source>
</evidence>
<feature type="transmembrane region" description="Helical" evidence="10">
    <location>
        <begin position="134"/>
        <end position="156"/>
    </location>
</feature>
<comment type="activity regulation">
    <text evidence="10">Na(+) is not transported, but it plays an essential structural role and its presence is essential for fluoride channel function.</text>
</comment>
<dbReference type="Proteomes" id="UP001205740">
    <property type="component" value="Unassembled WGS sequence"/>
</dbReference>